<reference evidence="4 5" key="1">
    <citation type="submission" date="2014-12" db="EMBL/GenBank/DDBJ databases">
        <authorList>
            <person name="Kuzmanovic N."/>
            <person name="Pulawska J."/>
            <person name="Obradovic A."/>
        </authorList>
    </citation>
    <scope>NUCLEOTIDE SEQUENCE [LARGE SCALE GENOMIC DNA]</scope>
    <source>
        <strain evidence="4 5">KFB 330</strain>
    </source>
</reference>
<evidence type="ECO:0000313" key="4">
    <source>
        <dbReference type="EMBL" id="KJF72041.1"/>
    </source>
</evidence>
<name>A0ABR5D4N8_9HYPH</name>
<dbReference type="Pfam" id="PF03797">
    <property type="entry name" value="Autotransporter"/>
    <property type="match status" value="1"/>
</dbReference>
<evidence type="ECO:0000256" key="1">
    <source>
        <dbReference type="SAM" id="MobiDB-lite"/>
    </source>
</evidence>
<dbReference type="SUPFAM" id="SSF103515">
    <property type="entry name" value="Autotransporter"/>
    <property type="match status" value="1"/>
</dbReference>
<dbReference type="InterPro" id="IPR003991">
    <property type="entry name" value="Pertactin_virulence_factor"/>
</dbReference>
<evidence type="ECO:0000313" key="5">
    <source>
        <dbReference type="Proteomes" id="UP000032564"/>
    </source>
</evidence>
<dbReference type="InterPro" id="IPR043990">
    <property type="entry name" value="AC_1"/>
</dbReference>
<keyword evidence="5" id="KW-1185">Reference proteome</keyword>
<evidence type="ECO:0000259" key="3">
    <source>
        <dbReference type="PROSITE" id="PS51208"/>
    </source>
</evidence>
<dbReference type="InterPro" id="IPR011050">
    <property type="entry name" value="Pectin_lyase_fold/virulence"/>
</dbReference>
<dbReference type="SMART" id="SM00869">
    <property type="entry name" value="Autotransporter"/>
    <property type="match status" value="1"/>
</dbReference>
<comment type="caution">
    <text evidence="4">The sequence shown here is derived from an EMBL/GenBank/DDBJ whole genome shotgun (WGS) entry which is preliminary data.</text>
</comment>
<feature type="compositionally biased region" description="Low complexity" evidence="1">
    <location>
        <begin position="534"/>
        <end position="544"/>
    </location>
</feature>
<dbReference type="Gene3D" id="2.40.128.130">
    <property type="entry name" value="Autotransporter beta-domain"/>
    <property type="match status" value="1"/>
</dbReference>
<dbReference type="PANTHER" id="PTHR35037:SF3">
    <property type="entry name" value="C-TERMINAL REGION OF AIDA-LIKE PROTEIN"/>
    <property type="match status" value="1"/>
</dbReference>
<keyword evidence="2" id="KW-0472">Membrane</keyword>
<dbReference type="InterPro" id="IPR051551">
    <property type="entry name" value="Autotransporter_adhesion"/>
</dbReference>
<organism evidence="4 5">
    <name type="scientific">Agrobacterium arsenijevicii</name>
    <dbReference type="NCBI Taxonomy" id="1585697"/>
    <lineage>
        <taxon>Bacteria</taxon>
        <taxon>Pseudomonadati</taxon>
        <taxon>Pseudomonadota</taxon>
        <taxon>Alphaproteobacteria</taxon>
        <taxon>Hyphomicrobiales</taxon>
        <taxon>Rhizobiaceae</taxon>
        <taxon>Rhizobium/Agrobacterium group</taxon>
        <taxon>Agrobacterium</taxon>
    </lineage>
</organism>
<dbReference type="InterPro" id="IPR012332">
    <property type="entry name" value="Autotransporter_pectin_lyase_C"/>
</dbReference>
<dbReference type="Gene3D" id="2.160.20.20">
    <property type="match status" value="1"/>
</dbReference>
<dbReference type="PRINTS" id="PR01484">
    <property type="entry name" value="PRTACTNFAMLY"/>
</dbReference>
<feature type="region of interest" description="Disordered" evidence="1">
    <location>
        <begin position="499"/>
        <end position="593"/>
    </location>
</feature>
<dbReference type="Proteomes" id="UP000032564">
    <property type="component" value="Unassembled WGS sequence"/>
</dbReference>
<dbReference type="InterPro" id="IPR005546">
    <property type="entry name" value="Autotransporte_beta"/>
</dbReference>
<accession>A0ABR5D4N8</accession>
<feature type="compositionally biased region" description="Pro residues" evidence="1">
    <location>
        <begin position="570"/>
        <end position="581"/>
    </location>
</feature>
<dbReference type="RefSeq" id="WP_045021036.1">
    <property type="nucleotide sequence ID" value="NZ_CP166105.1"/>
</dbReference>
<keyword evidence="2" id="KW-1133">Transmembrane helix</keyword>
<dbReference type="EMBL" id="JWIT01000012">
    <property type="protein sequence ID" value="KJF72041.1"/>
    <property type="molecule type" value="Genomic_DNA"/>
</dbReference>
<protein>
    <submittedName>
        <fullName evidence="4">Autotransporter</fullName>
    </submittedName>
</protein>
<dbReference type="InterPro" id="IPR006315">
    <property type="entry name" value="OM_autotransptr_brl_dom"/>
</dbReference>
<dbReference type="PROSITE" id="PS51208">
    <property type="entry name" value="AUTOTRANSPORTER"/>
    <property type="match status" value="1"/>
</dbReference>
<gene>
    <name evidence="4" type="ORF">RP75_17940</name>
</gene>
<dbReference type="CDD" id="cd01344">
    <property type="entry name" value="PL2_Passenger_AT"/>
    <property type="match status" value="1"/>
</dbReference>
<evidence type="ECO:0000256" key="2">
    <source>
        <dbReference type="SAM" id="Phobius"/>
    </source>
</evidence>
<proteinExistence type="predicted"/>
<feature type="domain" description="Autotransporter" evidence="3">
    <location>
        <begin position="645"/>
        <end position="922"/>
    </location>
</feature>
<dbReference type="SUPFAM" id="SSF51126">
    <property type="entry name" value="Pectin lyase-like"/>
    <property type="match status" value="1"/>
</dbReference>
<sequence>MNYRRGFNGLRWFLCSGTALVSGTIFFYSEPADAACIFTPTAGDDSYICDSGTSAGGLTDTGGNNTLLLPTAGTGTIAGNVTFGAGADRIEIYSGTINGAVVQGNGNDAFVISGGTVTGNVQQGSGVDDFRMTGGTIQSLNQGDNLDTFFMSDGRIIDAFDDGDVATMTGGRIGRVNMKLDDNVFDMSGGIIDRNLVTGFGNDTIILSGGTIGGNISVSGGTDSVTVTGGVVGGNVLLSFGNDRFDWNGGGIIYGAIDLGADDDTATLTNLANAHIGATTQISGGLGTDSLTMSNVKTEGVARFDSWETINLTNDSELVFDGTLTLGDSGTGTGTLAIDSASTVYGGGQNGRVSAFSAGAFANLVNSGRIDLTNGGGGASDTFTISGNYVGNGGQIFLDTVLGSDGSASDKLVIDRGTASGSTGMNVVNAGGSGAATNADGIMVIEAVNGATTAGGAFALNSRVAAGAYEYYLFKGGVSAGTQDNWYLRSTIVPGSGAVAGAPDPLQPGTTPEAEAPEITGAPPASQLPPTPIPTVGDPTTDPTDPTPPINAGDPQPAAPPTPQAAAAASPPPAPPAPPTTLAPIPTATAVPPTSGATAVIADIVPLYRIEVPTYSVVQPLAQYLALSTLGTFHERRGEQVLLQDDGWMPNTWGRTFGQNTDMKWDGTVSPGFDGNLYGLQAGQDLLGRESGDGHFDRFGLFVGYTKMDGDVKGQALGWNDLAVGNVKISGTSVGGYWSHIAPQGWYVDAVLMGTWFDGRASSNAGQSIDIDGSGVTASLEGGYPIALDEQWSLEPQAQIVWQHLSLDDISDRYSSVSFDSDDTVTGRLGMRLQGKYETGAGLIQPYLKANLWHSFSSDQTVRFAGDPIVTELGGTSLELGGGVTAALTETVSLFATVDYTTNLGGQKTRSWEGNIGLSVKW</sequence>
<dbReference type="NCBIfam" id="TIGR01414">
    <property type="entry name" value="autotrans_barl"/>
    <property type="match status" value="1"/>
</dbReference>
<dbReference type="InterPro" id="IPR036709">
    <property type="entry name" value="Autotransporte_beta_dom_sf"/>
</dbReference>
<dbReference type="PANTHER" id="PTHR35037">
    <property type="entry name" value="C-TERMINAL REGION OF AIDA-LIKE PROTEIN"/>
    <property type="match status" value="1"/>
</dbReference>
<feature type="transmembrane region" description="Helical" evidence="2">
    <location>
        <begin position="12"/>
        <end position="29"/>
    </location>
</feature>
<dbReference type="Pfam" id="PF18883">
    <property type="entry name" value="AC_1"/>
    <property type="match status" value="1"/>
</dbReference>
<feature type="compositionally biased region" description="Low complexity" evidence="1">
    <location>
        <begin position="582"/>
        <end position="593"/>
    </location>
</feature>
<keyword evidence="2" id="KW-0812">Transmembrane</keyword>